<evidence type="ECO:0000256" key="7">
    <source>
        <dbReference type="ARBA" id="ARBA00023180"/>
    </source>
</evidence>
<dbReference type="InterPro" id="IPR031424">
    <property type="entry name" value="QVR-like"/>
</dbReference>
<evidence type="ECO:0000313" key="11">
    <source>
        <dbReference type="EMBL" id="KAK4882146.1"/>
    </source>
</evidence>
<feature type="transmembrane region" description="Helical" evidence="9">
    <location>
        <begin position="119"/>
        <end position="141"/>
    </location>
</feature>
<feature type="signal peptide" evidence="10">
    <location>
        <begin position="1"/>
        <end position="22"/>
    </location>
</feature>
<proteinExistence type="predicted"/>
<dbReference type="Pfam" id="PF17064">
    <property type="entry name" value="QVR"/>
    <property type="match status" value="1"/>
</dbReference>
<dbReference type="EMBL" id="JARPUR010000002">
    <property type="protein sequence ID" value="KAK4882146.1"/>
    <property type="molecule type" value="Genomic_DNA"/>
</dbReference>
<name>A0AAN7PGY7_9COLE</name>
<dbReference type="PANTHER" id="PTHR33562:SF18">
    <property type="entry name" value="BOUDIN-RELATED"/>
    <property type="match status" value="1"/>
</dbReference>
<evidence type="ECO:0000256" key="10">
    <source>
        <dbReference type="SAM" id="SignalP"/>
    </source>
</evidence>
<evidence type="ECO:0000256" key="3">
    <source>
        <dbReference type="ARBA" id="ARBA00022692"/>
    </source>
</evidence>
<evidence type="ECO:0008006" key="13">
    <source>
        <dbReference type="Google" id="ProtNLM"/>
    </source>
</evidence>
<dbReference type="GO" id="GO:0098552">
    <property type="term" value="C:side of membrane"/>
    <property type="evidence" value="ECO:0007669"/>
    <property type="project" value="UniProtKB-KW"/>
</dbReference>
<dbReference type="CDD" id="cd23590">
    <property type="entry name" value="TFP_LU_ECD_Bou"/>
    <property type="match status" value="1"/>
</dbReference>
<dbReference type="InterPro" id="IPR050975">
    <property type="entry name" value="Sleep_regulator"/>
</dbReference>
<evidence type="ECO:0000256" key="6">
    <source>
        <dbReference type="ARBA" id="ARBA00023136"/>
    </source>
</evidence>
<evidence type="ECO:0000313" key="12">
    <source>
        <dbReference type="Proteomes" id="UP001353858"/>
    </source>
</evidence>
<keyword evidence="5 9" id="KW-1133">Transmembrane helix</keyword>
<keyword evidence="2" id="KW-0336">GPI-anchor</keyword>
<dbReference type="GO" id="GO:0032222">
    <property type="term" value="P:regulation of synaptic transmission, cholinergic"/>
    <property type="evidence" value="ECO:0007669"/>
    <property type="project" value="InterPro"/>
</dbReference>
<comment type="caution">
    <text evidence="11">The sequence shown here is derived from an EMBL/GenBank/DDBJ whole genome shotgun (WGS) entry which is preliminary data.</text>
</comment>
<keyword evidence="7" id="KW-0325">Glycoprotein</keyword>
<comment type="subcellular location">
    <subcellularLocation>
        <location evidence="1">Membrane</location>
        <topology evidence="1">Lipid-anchor</topology>
        <topology evidence="1">GPI-anchor</topology>
    </subcellularLocation>
</comment>
<dbReference type="GO" id="GO:0030431">
    <property type="term" value="P:sleep"/>
    <property type="evidence" value="ECO:0007669"/>
    <property type="project" value="InterPro"/>
</dbReference>
<gene>
    <name evidence="11" type="ORF">RN001_005465</name>
</gene>
<accession>A0AAN7PGY7</accession>
<organism evidence="11 12">
    <name type="scientific">Aquatica leii</name>
    <dbReference type="NCBI Taxonomy" id="1421715"/>
    <lineage>
        <taxon>Eukaryota</taxon>
        <taxon>Metazoa</taxon>
        <taxon>Ecdysozoa</taxon>
        <taxon>Arthropoda</taxon>
        <taxon>Hexapoda</taxon>
        <taxon>Insecta</taxon>
        <taxon>Pterygota</taxon>
        <taxon>Neoptera</taxon>
        <taxon>Endopterygota</taxon>
        <taxon>Coleoptera</taxon>
        <taxon>Polyphaga</taxon>
        <taxon>Elateriformia</taxon>
        <taxon>Elateroidea</taxon>
        <taxon>Lampyridae</taxon>
        <taxon>Luciolinae</taxon>
        <taxon>Aquatica</taxon>
    </lineage>
</organism>
<keyword evidence="8" id="KW-0449">Lipoprotein</keyword>
<keyword evidence="3 9" id="KW-0812">Transmembrane</keyword>
<dbReference type="PANTHER" id="PTHR33562">
    <property type="entry name" value="ATILLA, ISOFORM B-RELATED-RELATED"/>
    <property type="match status" value="1"/>
</dbReference>
<protein>
    <recommendedName>
        <fullName evidence="13">Protein sleepless</fullName>
    </recommendedName>
</protein>
<dbReference type="AlphaFoldDB" id="A0AAN7PGY7"/>
<evidence type="ECO:0000256" key="5">
    <source>
        <dbReference type="ARBA" id="ARBA00022989"/>
    </source>
</evidence>
<sequence length="143" mass="15949">MVHWYILAHLVTFTLLFRTSSSIDCYQCSGTNNEDPFQCNEVLGRDIDLVPESCDSVYEAKYCIKHTGRFEGGIGTKRFCSSMDLGNYCNYVRQPGDTLTYRTCIHSCSENGCNLSAQLIPMTATTTAVVSLITALLTTLIHR</sequence>
<keyword evidence="6 9" id="KW-0472">Membrane</keyword>
<evidence type="ECO:0000256" key="1">
    <source>
        <dbReference type="ARBA" id="ARBA00004589"/>
    </source>
</evidence>
<evidence type="ECO:0000256" key="4">
    <source>
        <dbReference type="ARBA" id="ARBA00022729"/>
    </source>
</evidence>
<evidence type="ECO:0000256" key="9">
    <source>
        <dbReference type="SAM" id="Phobius"/>
    </source>
</evidence>
<evidence type="ECO:0000256" key="8">
    <source>
        <dbReference type="ARBA" id="ARBA00023288"/>
    </source>
</evidence>
<feature type="chain" id="PRO_5042959860" description="Protein sleepless" evidence="10">
    <location>
        <begin position="23"/>
        <end position="143"/>
    </location>
</feature>
<keyword evidence="12" id="KW-1185">Reference proteome</keyword>
<reference evidence="12" key="1">
    <citation type="submission" date="2023-01" db="EMBL/GenBank/DDBJ databases">
        <title>Key to firefly adult light organ development and bioluminescence: homeobox transcription factors regulate luciferase expression and transportation to peroxisome.</title>
        <authorList>
            <person name="Fu X."/>
        </authorList>
    </citation>
    <scope>NUCLEOTIDE SEQUENCE [LARGE SCALE GENOMIC DNA]</scope>
</reference>
<keyword evidence="4 10" id="KW-0732">Signal</keyword>
<dbReference type="Proteomes" id="UP001353858">
    <property type="component" value="Unassembled WGS sequence"/>
</dbReference>
<evidence type="ECO:0000256" key="2">
    <source>
        <dbReference type="ARBA" id="ARBA00022622"/>
    </source>
</evidence>